<evidence type="ECO:0000313" key="2">
    <source>
        <dbReference type="EMBL" id="RPB10828.1"/>
    </source>
</evidence>
<dbReference type="Gene3D" id="1.25.40.20">
    <property type="entry name" value="Ankyrin repeat-containing domain"/>
    <property type="match status" value="1"/>
</dbReference>
<gene>
    <name evidence="2" type="ORF">P167DRAFT_537349</name>
</gene>
<dbReference type="Pfam" id="PF13637">
    <property type="entry name" value="Ank_4"/>
    <property type="match status" value="1"/>
</dbReference>
<feature type="repeat" description="ANK" evidence="1">
    <location>
        <begin position="175"/>
        <end position="207"/>
    </location>
</feature>
<dbReference type="EMBL" id="ML119140">
    <property type="protein sequence ID" value="RPB10828.1"/>
    <property type="molecule type" value="Genomic_DNA"/>
</dbReference>
<dbReference type="InterPro" id="IPR036770">
    <property type="entry name" value="Ankyrin_rpt-contain_sf"/>
</dbReference>
<protein>
    <submittedName>
        <fullName evidence="2">Ankyrin</fullName>
    </submittedName>
</protein>
<dbReference type="InParanoid" id="A0A3N4KN08"/>
<dbReference type="Proteomes" id="UP000277580">
    <property type="component" value="Unassembled WGS sequence"/>
</dbReference>
<feature type="repeat" description="ANK" evidence="1">
    <location>
        <begin position="142"/>
        <end position="174"/>
    </location>
</feature>
<dbReference type="OrthoDB" id="539213at2759"/>
<dbReference type="FunCoup" id="A0A3N4KN08">
    <property type="interactions" value="175"/>
</dbReference>
<dbReference type="InterPro" id="IPR002110">
    <property type="entry name" value="Ankyrin_rpt"/>
</dbReference>
<reference evidence="2 3" key="1">
    <citation type="journal article" date="2018" name="Nat. Ecol. Evol.">
        <title>Pezizomycetes genomes reveal the molecular basis of ectomycorrhizal truffle lifestyle.</title>
        <authorList>
            <person name="Murat C."/>
            <person name="Payen T."/>
            <person name="Noel B."/>
            <person name="Kuo A."/>
            <person name="Morin E."/>
            <person name="Chen J."/>
            <person name="Kohler A."/>
            <person name="Krizsan K."/>
            <person name="Balestrini R."/>
            <person name="Da Silva C."/>
            <person name="Montanini B."/>
            <person name="Hainaut M."/>
            <person name="Levati E."/>
            <person name="Barry K.W."/>
            <person name="Belfiori B."/>
            <person name="Cichocki N."/>
            <person name="Clum A."/>
            <person name="Dockter R.B."/>
            <person name="Fauchery L."/>
            <person name="Guy J."/>
            <person name="Iotti M."/>
            <person name="Le Tacon F."/>
            <person name="Lindquist E.A."/>
            <person name="Lipzen A."/>
            <person name="Malagnac F."/>
            <person name="Mello A."/>
            <person name="Molinier V."/>
            <person name="Miyauchi S."/>
            <person name="Poulain J."/>
            <person name="Riccioni C."/>
            <person name="Rubini A."/>
            <person name="Sitrit Y."/>
            <person name="Splivallo R."/>
            <person name="Traeger S."/>
            <person name="Wang M."/>
            <person name="Zifcakova L."/>
            <person name="Wipf D."/>
            <person name="Zambonelli A."/>
            <person name="Paolocci F."/>
            <person name="Nowrousian M."/>
            <person name="Ottonello S."/>
            <person name="Baldrian P."/>
            <person name="Spatafora J.W."/>
            <person name="Henrissat B."/>
            <person name="Nagy L.G."/>
            <person name="Aury J.M."/>
            <person name="Wincker P."/>
            <person name="Grigoriev I.V."/>
            <person name="Bonfante P."/>
            <person name="Martin F.M."/>
        </authorList>
    </citation>
    <scope>NUCLEOTIDE SEQUENCE [LARGE SCALE GENOMIC DNA]</scope>
    <source>
        <strain evidence="2 3">CCBAS932</strain>
    </source>
</reference>
<dbReference type="PANTHER" id="PTHR24118:SF99">
    <property type="entry name" value="POTE ANKYRIN DOMAIN FAMILY MEMBER 3C-RELATED"/>
    <property type="match status" value="1"/>
</dbReference>
<evidence type="ECO:0000256" key="1">
    <source>
        <dbReference type="PROSITE-ProRule" id="PRU00023"/>
    </source>
</evidence>
<feature type="repeat" description="ANK" evidence="1">
    <location>
        <begin position="73"/>
        <end position="106"/>
    </location>
</feature>
<accession>A0A3N4KN08</accession>
<dbReference type="PANTHER" id="PTHR24118">
    <property type="entry name" value="POTE ANKYRIN DOMAIN"/>
    <property type="match status" value="1"/>
</dbReference>
<organism evidence="2 3">
    <name type="scientific">Morchella conica CCBAS932</name>
    <dbReference type="NCBI Taxonomy" id="1392247"/>
    <lineage>
        <taxon>Eukaryota</taxon>
        <taxon>Fungi</taxon>
        <taxon>Dikarya</taxon>
        <taxon>Ascomycota</taxon>
        <taxon>Pezizomycotina</taxon>
        <taxon>Pezizomycetes</taxon>
        <taxon>Pezizales</taxon>
        <taxon>Morchellaceae</taxon>
        <taxon>Morchella</taxon>
    </lineage>
</organism>
<dbReference type="PROSITE" id="PS50088">
    <property type="entry name" value="ANK_REPEAT"/>
    <property type="match status" value="3"/>
</dbReference>
<dbReference type="SMART" id="SM00248">
    <property type="entry name" value="ANK"/>
    <property type="match status" value="6"/>
</dbReference>
<dbReference type="PROSITE" id="PS50297">
    <property type="entry name" value="ANK_REP_REGION"/>
    <property type="match status" value="2"/>
</dbReference>
<proteinExistence type="predicted"/>
<dbReference type="SUPFAM" id="SSF48403">
    <property type="entry name" value="Ankyrin repeat"/>
    <property type="match status" value="1"/>
</dbReference>
<dbReference type="AlphaFoldDB" id="A0A3N4KN08"/>
<keyword evidence="3" id="KW-1185">Reference proteome</keyword>
<evidence type="ECO:0000313" key="3">
    <source>
        <dbReference type="Proteomes" id="UP000277580"/>
    </source>
</evidence>
<name>A0A3N4KN08_9PEZI</name>
<dbReference type="Pfam" id="PF12796">
    <property type="entry name" value="Ank_2"/>
    <property type="match status" value="2"/>
</dbReference>
<sequence length="239" mass="25949">MDETENKEAIHAACREGRLAAVESLLSANPKLAHRRDSDDRLPIHWACSYNHLPIVQVLTQVKDFDIDAVDGSGWSCLMIACSVKDGDDLVEYLLKRGADAGLKNNNGQTPLHFCASKTRLSAARLLLSPPYKASPRIPDTHSQLPLHRAAAVGSLPMVKLLLDHNSPINSSDRSGLTPLHHAIAEGHGDVAIELLRRGADSSRRDSDGALAIALAPDRKVRTWILAEAEKEGVEVVTE</sequence>
<dbReference type="STRING" id="1392247.A0A3N4KN08"/>
<keyword evidence="1" id="KW-0040">ANK repeat</keyword>